<evidence type="ECO:0008006" key="3">
    <source>
        <dbReference type="Google" id="ProtNLM"/>
    </source>
</evidence>
<dbReference type="EMBL" id="JACHJT010000001">
    <property type="protein sequence ID" value="MBB4934446.1"/>
    <property type="molecule type" value="Genomic_DNA"/>
</dbReference>
<reference evidence="1 2" key="1">
    <citation type="submission" date="2020-08" db="EMBL/GenBank/DDBJ databases">
        <title>Sequencing the genomes of 1000 actinobacteria strains.</title>
        <authorList>
            <person name="Klenk H.-P."/>
        </authorList>
    </citation>
    <scope>NUCLEOTIDE SEQUENCE [LARGE SCALE GENOMIC DNA]</scope>
    <source>
        <strain evidence="1 2">DSM 102030</strain>
    </source>
</reference>
<sequence>MVDSTPDPRSRSRARRRWIVGENFQAAKGHAGLDEHQVRRWSSWHQWTTMAMLAHAFLTVLAIVMDAAGSTTDEAGLIAVTLAEARRRFTTLLARTTATTEQILAWSRW</sequence>
<name>A0A7W7RM09_9ACTN</name>
<accession>A0A7W7RM09</accession>
<organism evidence="1 2">
    <name type="scientific">Lipingzhangella halophila</name>
    <dbReference type="NCBI Taxonomy" id="1783352"/>
    <lineage>
        <taxon>Bacteria</taxon>
        <taxon>Bacillati</taxon>
        <taxon>Actinomycetota</taxon>
        <taxon>Actinomycetes</taxon>
        <taxon>Streptosporangiales</taxon>
        <taxon>Nocardiopsidaceae</taxon>
        <taxon>Lipingzhangella</taxon>
    </lineage>
</organism>
<gene>
    <name evidence="1" type="ORF">F4561_005266</name>
</gene>
<evidence type="ECO:0000313" key="1">
    <source>
        <dbReference type="EMBL" id="MBB4934446.1"/>
    </source>
</evidence>
<evidence type="ECO:0000313" key="2">
    <source>
        <dbReference type="Proteomes" id="UP000523007"/>
    </source>
</evidence>
<proteinExistence type="predicted"/>
<dbReference type="RefSeq" id="WP_184582517.1">
    <property type="nucleotide sequence ID" value="NZ_JACHJT010000001.1"/>
</dbReference>
<keyword evidence="2" id="KW-1185">Reference proteome</keyword>
<dbReference type="Proteomes" id="UP000523007">
    <property type="component" value="Unassembled WGS sequence"/>
</dbReference>
<comment type="caution">
    <text evidence="1">The sequence shown here is derived from an EMBL/GenBank/DDBJ whole genome shotgun (WGS) entry which is preliminary data.</text>
</comment>
<dbReference type="AlphaFoldDB" id="A0A7W7RM09"/>
<protein>
    <recommendedName>
        <fullName evidence="3">DDE family transposase</fullName>
    </recommendedName>
</protein>